<dbReference type="PROSITE" id="PS50268">
    <property type="entry name" value="CADHERIN_2"/>
    <property type="match status" value="1"/>
</dbReference>
<evidence type="ECO:0000256" key="1">
    <source>
        <dbReference type="ARBA" id="ARBA00004370"/>
    </source>
</evidence>
<gene>
    <name evidence="9" type="ORF">niasHS_006376</name>
</gene>
<evidence type="ECO:0000256" key="6">
    <source>
        <dbReference type="SAM" id="Coils"/>
    </source>
</evidence>
<dbReference type="AlphaFoldDB" id="A0ABD2JWJ9"/>
<dbReference type="GO" id="GO:0016020">
    <property type="term" value="C:membrane"/>
    <property type="evidence" value="ECO:0007669"/>
    <property type="project" value="UniProtKB-SubCell"/>
</dbReference>
<feature type="domain" description="Cadherin" evidence="8">
    <location>
        <begin position="442"/>
        <end position="562"/>
    </location>
</feature>
<keyword evidence="4 7" id="KW-0472">Membrane</keyword>
<keyword evidence="2" id="KW-0677">Repeat</keyword>
<evidence type="ECO:0000256" key="4">
    <source>
        <dbReference type="ARBA" id="ARBA00023136"/>
    </source>
</evidence>
<evidence type="ECO:0000256" key="3">
    <source>
        <dbReference type="ARBA" id="ARBA00022837"/>
    </source>
</evidence>
<sequence>MRVDIKYWHEMERIGLKLEVLRSGGKNSGENLKFIKKFDPNGDINLEDENEIGPCMELGRVEGGATNGGEKCAENDDGQNGNKFELLWPGLSTTMAQAEELLLRIDANGSISLGEAFFRNSEFSRPNLEKNFPPERPVELLVRAANCDQSQHTYLPVRLWLPNLELLSSHSQQVPLPSSPPVPKAPLALPETILTGSYLHSVDFADTPRLDNFRLQIDERQNGTMPTTPVLALARRANSIVVRTARPLNGILARDRPIEVRILEHKSNTQIGQFSLKFESAAPCQPRFSADQPLRFSVDQDALRHLPDSSPWLSAGQLRAEFVAVGDDSSVRDRCNPLLFSVLQRSVISSSDHVAATAGQSDNAATQPPAVAVADAAVVRVEPTSGLLSVHARAAEMLQQIMLTVTVRSGAYQAKKSVQILVRRPNTAPRPPLRFAGVPTAPLLPLLLDIDERAPVGNVLTTVRAVSESNDGDMVRYRIATQDDNVKALAEIDAHSGELRLLHSPDFEALPMDTKHLANDLAILNFSIKAQRDGDTVDHKQSAAELDVQLRIHDINDNAPVFDQSNYEFVVERTAPVGTVVGRVSVRDADACDENNGDEDMSGANRAKSAADELLVEQKINEFRTAKMEDENRIMKGELKHRQMDIELRLLKLEEENRELKTKLRQQKTDTKLALEQQKRETMETKLALEQQKRETMETKLALSKLEAALEHQKVELQAFQARLLIEKLMFENHHLRMEKEAKKSGFPSLHLLSCDFHYAREVRHVNPPELAFKLDTTVTDNYGSIWLRAPVDRTAGALFCLAFFALDGKAAGHNATANHLFWVWVCDESDIVSLVVARNAVEMNAATLSSFLSAISLRTRPARPLLHALRHYPAGTATASGASDASPSQAAKVVMQVCFVNDTHVVSYEAVERTLRDADTVEGIDGFEQNLFMASSSWAKGGADFLGANRPTKLGPIAAASRPSTFGQILLTLALIFGALFFAVGTTVGVLLCQHRRRFEAEKRWALAAGTIRAASAHADCCSSSIDNLHVSAGAAATVDEKHYTLAPYHQNNFITSAAAAFPSPPPLSSSHNSQKSIAKIWRRPLPPAPFFPPSADGTFYHQHQTPAAHHYYSVQEMKINL</sequence>
<keyword evidence="6" id="KW-0175">Coiled coil</keyword>
<dbReference type="EMBL" id="JBICCN010000085">
    <property type="protein sequence ID" value="KAL3095025.1"/>
    <property type="molecule type" value="Genomic_DNA"/>
</dbReference>
<keyword evidence="7" id="KW-1133">Transmembrane helix</keyword>
<dbReference type="GO" id="GO:0005509">
    <property type="term" value="F:calcium ion binding"/>
    <property type="evidence" value="ECO:0007669"/>
    <property type="project" value="UniProtKB-UniRule"/>
</dbReference>
<keyword evidence="3 5" id="KW-0106">Calcium</keyword>
<dbReference type="Proteomes" id="UP001620645">
    <property type="component" value="Unassembled WGS sequence"/>
</dbReference>
<dbReference type="PANTHER" id="PTHR24027">
    <property type="entry name" value="CADHERIN-23"/>
    <property type="match status" value="1"/>
</dbReference>
<dbReference type="CDD" id="cd11304">
    <property type="entry name" value="Cadherin_repeat"/>
    <property type="match status" value="2"/>
</dbReference>
<dbReference type="SUPFAM" id="SSF49313">
    <property type="entry name" value="Cadherin-like"/>
    <property type="match status" value="1"/>
</dbReference>
<keyword evidence="7" id="KW-0812">Transmembrane</keyword>
<evidence type="ECO:0000313" key="9">
    <source>
        <dbReference type="EMBL" id="KAL3095025.1"/>
    </source>
</evidence>
<dbReference type="InterPro" id="IPR039808">
    <property type="entry name" value="Cadherin"/>
</dbReference>
<dbReference type="InterPro" id="IPR015919">
    <property type="entry name" value="Cadherin-like_sf"/>
</dbReference>
<dbReference type="InterPro" id="IPR020894">
    <property type="entry name" value="Cadherin_CS"/>
</dbReference>
<evidence type="ECO:0000256" key="5">
    <source>
        <dbReference type="PROSITE-ProRule" id="PRU00043"/>
    </source>
</evidence>
<evidence type="ECO:0000256" key="7">
    <source>
        <dbReference type="SAM" id="Phobius"/>
    </source>
</evidence>
<evidence type="ECO:0000256" key="2">
    <source>
        <dbReference type="ARBA" id="ARBA00022737"/>
    </source>
</evidence>
<evidence type="ECO:0000259" key="8">
    <source>
        <dbReference type="PROSITE" id="PS50268"/>
    </source>
</evidence>
<organism evidence="9 10">
    <name type="scientific">Heterodera schachtii</name>
    <name type="common">Sugarbeet cyst nematode worm</name>
    <name type="synonym">Tylenchus schachtii</name>
    <dbReference type="NCBI Taxonomy" id="97005"/>
    <lineage>
        <taxon>Eukaryota</taxon>
        <taxon>Metazoa</taxon>
        <taxon>Ecdysozoa</taxon>
        <taxon>Nematoda</taxon>
        <taxon>Chromadorea</taxon>
        <taxon>Rhabditida</taxon>
        <taxon>Tylenchina</taxon>
        <taxon>Tylenchomorpha</taxon>
        <taxon>Tylenchoidea</taxon>
        <taxon>Heteroderidae</taxon>
        <taxon>Heteroderinae</taxon>
        <taxon>Heterodera</taxon>
    </lineage>
</organism>
<proteinExistence type="predicted"/>
<dbReference type="InterPro" id="IPR002126">
    <property type="entry name" value="Cadherin-like_dom"/>
</dbReference>
<accession>A0ABD2JWJ9</accession>
<name>A0ABD2JWJ9_HETSC</name>
<dbReference type="PANTHER" id="PTHR24027:SF442">
    <property type="entry name" value="PROTOCADHERIN-15 ISOFORM X1"/>
    <property type="match status" value="1"/>
</dbReference>
<dbReference type="Gene3D" id="2.60.40.60">
    <property type="entry name" value="Cadherins"/>
    <property type="match status" value="2"/>
</dbReference>
<reference evidence="9 10" key="1">
    <citation type="submission" date="2024-10" db="EMBL/GenBank/DDBJ databases">
        <authorList>
            <person name="Kim D."/>
        </authorList>
    </citation>
    <scope>NUCLEOTIDE SEQUENCE [LARGE SCALE GENOMIC DNA]</scope>
    <source>
        <strain evidence="9">Taebaek</strain>
    </source>
</reference>
<evidence type="ECO:0000313" key="10">
    <source>
        <dbReference type="Proteomes" id="UP001620645"/>
    </source>
</evidence>
<keyword evidence="10" id="KW-1185">Reference proteome</keyword>
<protein>
    <recommendedName>
        <fullName evidence="8">Cadherin domain-containing protein</fullName>
    </recommendedName>
</protein>
<feature type="transmembrane region" description="Helical" evidence="7">
    <location>
        <begin position="970"/>
        <end position="994"/>
    </location>
</feature>
<dbReference type="PROSITE" id="PS00232">
    <property type="entry name" value="CADHERIN_1"/>
    <property type="match status" value="1"/>
</dbReference>
<comment type="subcellular location">
    <subcellularLocation>
        <location evidence="1">Membrane</location>
    </subcellularLocation>
</comment>
<feature type="coiled-coil region" evidence="6">
    <location>
        <begin position="643"/>
        <end position="723"/>
    </location>
</feature>
<comment type="caution">
    <text evidence="9">The sequence shown here is derived from an EMBL/GenBank/DDBJ whole genome shotgun (WGS) entry which is preliminary data.</text>
</comment>